<protein>
    <submittedName>
        <fullName evidence="1">Uncharacterized protein</fullName>
    </submittedName>
</protein>
<organism evidence="1 2">
    <name type="scientific">Legionella israelensis</name>
    <dbReference type="NCBI Taxonomy" id="454"/>
    <lineage>
        <taxon>Bacteria</taxon>
        <taxon>Pseudomonadati</taxon>
        <taxon>Pseudomonadota</taxon>
        <taxon>Gammaproteobacteria</taxon>
        <taxon>Legionellales</taxon>
        <taxon>Legionellaceae</taxon>
        <taxon>Legionella</taxon>
    </lineage>
</organism>
<sequence>MNKRFIWNFEFETSHPLSQGIEGEKEHIRWESRFFWPETSIIKLQGLNERFLNISDYKIKQHSDTYILLADHHYNIKWRRGALLYKPLLEQKDHIYGFDKKIDLDESAKEVQAENERIKLLRLVQKEGRRLDVEKETLTCKLRFEPGIKLEFARLSIKNHIYFSVCLSGRCFPLIQSLGKRLLNEQKSCDYVSFLKQMMDL</sequence>
<evidence type="ECO:0000313" key="1">
    <source>
        <dbReference type="EMBL" id="KTD32583.1"/>
    </source>
</evidence>
<dbReference type="Proteomes" id="UP000054761">
    <property type="component" value="Unassembled WGS sequence"/>
</dbReference>
<keyword evidence="2" id="KW-1185">Reference proteome</keyword>
<evidence type="ECO:0000313" key="2">
    <source>
        <dbReference type="Proteomes" id="UP000054761"/>
    </source>
</evidence>
<comment type="caution">
    <text evidence="1">The sequence shown here is derived from an EMBL/GenBank/DDBJ whole genome shotgun (WGS) entry which is preliminary data.</text>
</comment>
<dbReference type="PATRIC" id="fig|454.4.peg.414"/>
<reference evidence="1 2" key="1">
    <citation type="submission" date="2015-11" db="EMBL/GenBank/DDBJ databases">
        <title>Genomic analysis of 38 Legionella species identifies large and diverse effector repertoires.</title>
        <authorList>
            <person name="Burstein D."/>
            <person name="Amaro F."/>
            <person name="Zusman T."/>
            <person name="Lifshitz Z."/>
            <person name="Cohen O."/>
            <person name="Gilbert J.A."/>
            <person name="Pupko T."/>
            <person name="Shuman H.A."/>
            <person name="Segal G."/>
        </authorList>
    </citation>
    <scope>NUCLEOTIDE SEQUENCE [LARGE SCALE GENOMIC DNA]</scope>
    <source>
        <strain evidence="1 2">Bercovier 4</strain>
    </source>
</reference>
<gene>
    <name evidence="1" type="ORF">Lisr_0393</name>
</gene>
<dbReference type="EMBL" id="LNYH01000012">
    <property type="protein sequence ID" value="KTD32583.1"/>
    <property type="molecule type" value="Genomic_DNA"/>
</dbReference>
<dbReference type="AlphaFoldDB" id="A0A0W0WJR7"/>
<dbReference type="OrthoDB" id="5647572at2"/>
<proteinExistence type="predicted"/>
<dbReference type="RefSeq" id="WP_058500784.1">
    <property type="nucleotide sequence ID" value="NZ_CAAAJA010000029.1"/>
</dbReference>
<dbReference type="STRING" id="454.Lisr_0393"/>
<accession>A0A0W0WJR7</accession>
<name>A0A0W0WJR7_9GAMM</name>